<comment type="caution">
    <text evidence="1">The sequence shown here is derived from an EMBL/GenBank/DDBJ whole genome shotgun (WGS) entry which is preliminary data.</text>
</comment>
<evidence type="ECO:0008006" key="3">
    <source>
        <dbReference type="Google" id="ProtNLM"/>
    </source>
</evidence>
<dbReference type="Gene3D" id="2.30.130.30">
    <property type="entry name" value="Hypothetical protein"/>
    <property type="match status" value="1"/>
</dbReference>
<keyword evidence="2" id="KW-1185">Reference proteome</keyword>
<reference evidence="1" key="1">
    <citation type="journal article" date="2014" name="Int. J. Syst. Evol. Microbiol.">
        <title>Complete genome sequence of Corynebacterium casei LMG S-19264T (=DSM 44701T), isolated from a smear-ripened cheese.</title>
        <authorList>
            <consortium name="US DOE Joint Genome Institute (JGI-PGF)"/>
            <person name="Walter F."/>
            <person name="Albersmeier A."/>
            <person name="Kalinowski J."/>
            <person name="Ruckert C."/>
        </authorList>
    </citation>
    <scope>NUCLEOTIDE SEQUENCE</scope>
    <source>
        <strain evidence="1">CGMCC 4.7110</strain>
    </source>
</reference>
<dbReference type="EMBL" id="BMML01000053">
    <property type="protein sequence ID" value="GGN46301.1"/>
    <property type="molecule type" value="Genomic_DNA"/>
</dbReference>
<dbReference type="SUPFAM" id="SSF88697">
    <property type="entry name" value="PUA domain-like"/>
    <property type="match status" value="1"/>
</dbReference>
<protein>
    <recommendedName>
        <fullName evidence="3">ASCH domain-containing protein</fullName>
    </recommendedName>
</protein>
<dbReference type="Proteomes" id="UP000653411">
    <property type="component" value="Unassembled WGS sequence"/>
</dbReference>
<accession>A0A917XQS5</accession>
<dbReference type="InterPro" id="IPR015947">
    <property type="entry name" value="PUA-like_sf"/>
</dbReference>
<proteinExistence type="predicted"/>
<evidence type="ECO:0000313" key="1">
    <source>
        <dbReference type="EMBL" id="GGN46301.1"/>
    </source>
</evidence>
<dbReference type="AlphaFoldDB" id="A0A917XQS5"/>
<name>A0A917XQS5_9ACTN</name>
<reference evidence="1" key="2">
    <citation type="submission" date="2020-09" db="EMBL/GenBank/DDBJ databases">
        <authorList>
            <person name="Sun Q."/>
            <person name="Zhou Y."/>
        </authorList>
    </citation>
    <scope>NUCLEOTIDE SEQUENCE</scope>
    <source>
        <strain evidence="1">CGMCC 4.7110</strain>
    </source>
</reference>
<dbReference type="RefSeq" id="WP_189269584.1">
    <property type="nucleotide sequence ID" value="NZ_BMML01000053.1"/>
</dbReference>
<sequence>MAPMICEPYSVRALTLWQPYASAVAALGKDIENRGWSPGNYRGLILVHAGKATDRAALRYVPQDLTLPRSAVVAIARIAGAHTDCAGECSPWADQDSTWHLELSGAVQLPTPVTQVTGRQRIWVPDDALRQRVAAALPPGAACLAAHLRKEPGACTGGAVAYGADSTTPAPAKENAACPCAPTR</sequence>
<evidence type="ECO:0000313" key="2">
    <source>
        <dbReference type="Proteomes" id="UP000653411"/>
    </source>
</evidence>
<gene>
    <name evidence="1" type="ORF">GCM10011578_099090</name>
</gene>
<organism evidence="1 2">
    <name type="scientific">Streptomyces fuscichromogenes</name>
    <dbReference type="NCBI Taxonomy" id="1324013"/>
    <lineage>
        <taxon>Bacteria</taxon>
        <taxon>Bacillati</taxon>
        <taxon>Actinomycetota</taxon>
        <taxon>Actinomycetes</taxon>
        <taxon>Kitasatosporales</taxon>
        <taxon>Streptomycetaceae</taxon>
        <taxon>Streptomyces</taxon>
    </lineage>
</organism>